<keyword evidence="2" id="KW-1185">Reference proteome</keyword>
<gene>
    <name evidence="1" type="ordered locus">AS9A_0636</name>
</gene>
<dbReference type="EMBL" id="CP002786">
    <property type="protein sequence ID" value="AEF39090.1"/>
    <property type="molecule type" value="Genomic_DNA"/>
</dbReference>
<sequence length="49" mass="5411">MQCINASGRPYTGPAPRGSLTEFTTLHPRTTQKLAVLLLRHTLASLLDY</sequence>
<dbReference type="STRING" id="443218.AS9A_0636"/>
<name>F6EKB9_HOYSD</name>
<dbReference type="Proteomes" id="UP000009235">
    <property type="component" value="Chromosome"/>
</dbReference>
<evidence type="ECO:0000313" key="2">
    <source>
        <dbReference type="Proteomes" id="UP000009235"/>
    </source>
</evidence>
<protein>
    <submittedName>
        <fullName evidence="1">Uncharacterized protein</fullName>
    </submittedName>
</protein>
<organism evidence="1 2">
    <name type="scientific">Hoyosella subflava (strain DSM 45089 / JCM 17490 / NBRC 109087 / DQS3-9A1)</name>
    <name type="common">Amycolicicoccus subflavus</name>
    <dbReference type="NCBI Taxonomy" id="443218"/>
    <lineage>
        <taxon>Bacteria</taxon>
        <taxon>Bacillati</taxon>
        <taxon>Actinomycetota</taxon>
        <taxon>Actinomycetes</taxon>
        <taxon>Mycobacteriales</taxon>
        <taxon>Hoyosellaceae</taxon>
        <taxon>Hoyosella</taxon>
    </lineage>
</organism>
<evidence type="ECO:0000313" key="1">
    <source>
        <dbReference type="EMBL" id="AEF39090.1"/>
    </source>
</evidence>
<dbReference type="AlphaFoldDB" id="F6EKB9"/>
<reference evidence="1 2" key="1">
    <citation type="journal article" date="2011" name="J. Bacteriol.">
        <title>Complete genome sequence of Amycolicicoccus subflavus DQS3-9A1T, an actinomycete isolated from crude oil-polluted soil.</title>
        <authorList>
            <person name="Cai M."/>
            <person name="Chen W.M."/>
            <person name="Nie Y."/>
            <person name="Chi C.Q."/>
            <person name="Wang Y.N."/>
            <person name="Tang Y.Q."/>
            <person name="Li G.Y."/>
            <person name="Wu X.L."/>
        </authorList>
    </citation>
    <scope>NUCLEOTIDE SEQUENCE [LARGE SCALE GENOMIC DNA]</scope>
    <source>
        <strain evidence="2">DSM 45089 / DQS3-9A1</strain>
    </source>
</reference>
<accession>F6EKB9</accession>
<dbReference type="KEGG" id="asd:AS9A_0636"/>
<proteinExistence type="predicted"/>
<dbReference type="HOGENOM" id="CLU_3131591_0_0_11"/>